<sequence>MSEDIHSARSTAVHCIEDELGAQPCLRQDHAGSSFGGTDLISTRALGLECMCEQTCGELGCDVRAGGSVGRVGCGAFILKGGGAGESVGLGRTLTGELYGKTTQVIRICNSYCWSYKLLCSAGYNSALSDGDVDGDIWCGDGVVIDGELYLGVERTPCLSTGLDRVVMDLTWWRRSSLSDGDYTHRVYECDIHWSMAWICGARYWKGDLLGGERTQEVNQVREQSVGGIGSWTEMSGFYGGEYKHLGGGESFRE</sequence>
<accession>A0ABQ5GQQ7</accession>
<dbReference type="EMBL" id="BQNB010018723">
    <property type="protein sequence ID" value="GJT77569.1"/>
    <property type="molecule type" value="Genomic_DNA"/>
</dbReference>
<proteinExistence type="predicted"/>
<reference evidence="1" key="2">
    <citation type="submission" date="2022-01" db="EMBL/GenBank/DDBJ databases">
        <authorList>
            <person name="Yamashiro T."/>
            <person name="Shiraishi A."/>
            <person name="Satake H."/>
            <person name="Nakayama K."/>
        </authorList>
    </citation>
    <scope>NUCLEOTIDE SEQUENCE</scope>
</reference>
<evidence type="ECO:0000313" key="2">
    <source>
        <dbReference type="Proteomes" id="UP001151760"/>
    </source>
</evidence>
<gene>
    <name evidence="1" type="ORF">Tco_1044294</name>
</gene>
<protein>
    <submittedName>
        <fullName evidence="1">Uncharacterized protein</fullName>
    </submittedName>
</protein>
<keyword evidence="2" id="KW-1185">Reference proteome</keyword>
<evidence type="ECO:0000313" key="1">
    <source>
        <dbReference type="EMBL" id="GJT77569.1"/>
    </source>
</evidence>
<dbReference type="Proteomes" id="UP001151760">
    <property type="component" value="Unassembled WGS sequence"/>
</dbReference>
<organism evidence="1 2">
    <name type="scientific">Tanacetum coccineum</name>
    <dbReference type="NCBI Taxonomy" id="301880"/>
    <lineage>
        <taxon>Eukaryota</taxon>
        <taxon>Viridiplantae</taxon>
        <taxon>Streptophyta</taxon>
        <taxon>Embryophyta</taxon>
        <taxon>Tracheophyta</taxon>
        <taxon>Spermatophyta</taxon>
        <taxon>Magnoliopsida</taxon>
        <taxon>eudicotyledons</taxon>
        <taxon>Gunneridae</taxon>
        <taxon>Pentapetalae</taxon>
        <taxon>asterids</taxon>
        <taxon>campanulids</taxon>
        <taxon>Asterales</taxon>
        <taxon>Asteraceae</taxon>
        <taxon>Asteroideae</taxon>
        <taxon>Anthemideae</taxon>
        <taxon>Anthemidinae</taxon>
        <taxon>Tanacetum</taxon>
    </lineage>
</organism>
<comment type="caution">
    <text evidence="1">The sequence shown here is derived from an EMBL/GenBank/DDBJ whole genome shotgun (WGS) entry which is preliminary data.</text>
</comment>
<name>A0ABQ5GQQ7_9ASTR</name>
<reference evidence="1" key="1">
    <citation type="journal article" date="2022" name="Int. J. Mol. Sci.">
        <title>Draft Genome of Tanacetum Coccineum: Genomic Comparison of Closely Related Tanacetum-Family Plants.</title>
        <authorList>
            <person name="Yamashiro T."/>
            <person name="Shiraishi A."/>
            <person name="Nakayama K."/>
            <person name="Satake H."/>
        </authorList>
    </citation>
    <scope>NUCLEOTIDE SEQUENCE</scope>
</reference>